<sequence>MLSPGLERILVLAYFTANFPEYQVQKISGFEAFSENRDTIFEECEPVYNLCLDILDFREQALSALNEFSKNLINLRCTDLAELFMAFLVRYVQLVMLLSSFLGRAGRAGNFMRVSGFVPPQGSLLGRLQSDLAPFTRTVEEALTATNELIQTGLDPSNLAHGRILNVLETAPFKQPALADSFDDRQIGLMHFAARRLWVLLGYLACPDALHTQAQVCPGPSCVRRCGGAAVRRCGGAAVRRCGGAAVRRCGGWSPGPQDPRRAIPASAASSASSSVLGGPFLRRARPGGQYETCLRLLLSDGYAVPLFRDEVLLIHPEYEATFEAQAARGAGAKAGASKLDKKWIRDAQQQAVLQSGPAHRYYRHLLNRSLEQALHLLGTAPDRFVAPLAGLALAALGLARAEIQWYFAHMDAPVPKTKTKPRPGDFADPVGIARTMDMAHRLAALVAAPVQVESRLTAHYAQVLAGPDRNALARLVDPSALPPGAPPAAEGDPIPDGRSPCPHVSPRPPVPPVIWYHPTERGGECRLAASPVAVAVAAGRAGRLASMLPRPAMTFFRELLAVLAHMPAAREAALAGQDAGTTAVVTLAEGADERWGPVQILYLQLLRTAFSLSSVGASAELQGPATAPLHALMSRLLLHLRFADKALFGALVEPLVSWREMAGMGPRLQQTLAQALQASPVAPECVALLKVCPHMQHASHRLLPPEHRAHCLAEALRWARALWATAEGRLEELLGEWVGATVEMEAATLSPARAAEEEIHRLLGDDQAALRKGVPFVAAPPAGTESAFPNWPKNEPLMRSIQSLWALLGSITGALRDFARGGEKAPGECLRYPVGRGFLEPRTALSRCLGRFLTRAAALALATGPAQLPAALRQQRQGAAAALAPTASPASSPAPPRASLALDPPPGRLIHHLVALTGAAPFSLPPPGSTGLPKSLAQAEDHTQWPQPPSRVLASCRAVVAALKHALGAGCPVVQVDQVAQRVLAHMAAPFPYHPSDGPSALRRFYGAQPDPDPLCSAAAPAGGEATATADGGPDVCGGVEQAPAQGYLTLAYTEWLTTVFLPRLATGPGIIYSPQERAFVPVPQAPPEAHRLQAYASRPELRALCELLGPAAVTALRRAVLASVVAHNVTRITSFLEINRGLLEELQARLVTGPMAAGCAAPPAGPPSSGSPGSSPAPSGPASGAGGAAEGTPAAAAQLSSSEETLETVGLLGELGRRFKGADYECFVRPMVELGCALHLCDQLEQCQLEARPIARPPAQPRPAQPSPAQPSPAPPSPAQPRAAGAPFVALPLAALPPHAPAALHTVADTWIRAASAAAADPHNTLLPAMQREASRLAEYYALRSEHVPHGPLALPTCTCPPCTCPATWCPAHGRACWASPRLSGRAVAAWGLLAGDHPHPLPPPPPPVPPPAVGAAANPMAGPPAPPAAPAVQPALSTHASLFAVAALLLFAPSPAWRDAAWVPSAGGFTSNIHAAARALSYMVLHLSCPAPAANPAPAPSSAPGAGAPSMLMPTPPPPPIQPLPTATPPASMALRDRLTGRLLEVLSTHLMREALRPPQQPREGPWQAHMVLMERRSPHAAPPPPVLGMIRGPPHAMVPVGGVAPPRGQVYLEMPWLSAGRFEGRFPHGLLHSAAVQLMQQSRAASSAPSVAAPAPAAPAQPPPAPTA</sequence>
<feature type="compositionally biased region" description="Pro residues" evidence="2">
    <location>
        <begin position="1660"/>
        <end position="1672"/>
    </location>
</feature>
<feature type="region of interest" description="Disordered" evidence="2">
    <location>
        <begin position="1401"/>
        <end position="1432"/>
    </location>
</feature>
<evidence type="ECO:0000256" key="1">
    <source>
        <dbReference type="ARBA" id="ARBA00037947"/>
    </source>
</evidence>
<feature type="compositionally biased region" description="Pro residues" evidence="2">
    <location>
        <begin position="1258"/>
        <end position="1281"/>
    </location>
</feature>
<feature type="compositionally biased region" description="Low complexity" evidence="2">
    <location>
        <begin position="488"/>
        <end position="503"/>
    </location>
</feature>
<dbReference type="EMBL" id="JAPMOS010000007">
    <property type="protein sequence ID" value="KAJ4461387.1"/>
    <property type="molecule type" value="Genomic_DNA"/>
</dbReference>
<comment type="caution">
    <text evidence="3">The sequence shown here is derived from an EMBL/GenBank/DDBJ whole genome shotgun (WGS) entry which is preliminary data.</text>
</comment>
<feature type="region of interest" description="Disordered" evidence="2">
    <location>
        <begin position="1160"/>
        <end position="1205"/>
    </location>
</feature>
<proteinExistence type="inferred from homology"/>
<feature type="compositionally biased region" description="Low complexity" evidence="2">
    <location>
        <begin position="1160"/>
        <end position="1184"/>
    </location>
</feature>
<feature type="region of interest" description="Disordered" evidence="2">
    <location>
        <begin position="477"/>
        <end position="506"/>
    </location>
</feature>
<feature type="compositionally biased region" description="Low complexity" evidence="2">
    <location>
        <begin position="1505"/>
        <end position="1516"/>
    </location>
</feature>
<feature type="region of interest" description="Disordered" evidence="2">
    <location>
        <begin position="1258"/>
        <end position="1286"/>
    </location>
</feature>
<dbReference type="PANTHER" id="PTHR12093">
    <property type="entry name" value="NCK-ASSOCIATED PROTEIN 1"/>
    <property type="match status" value="1"/>
</dbReference>
<dbReference type="Proteomes" id="UP001141327">
    <property type="component" value="Unassembled WGS sequence"/>
</dbReference>
<organism evidence="3 4">
    <name type="scientific">Paratrimastix pyriformis</name>
    <dbReference type="NCBI Taxonomy" id="342808"/>
    <lineage>
        <taxon>Eukaryota</taxon>
        <taxon>Metamonada</taxon>
        <taxon>Preaxostyla</taxon>
        <taxon>Paratrimastigidae</taxon>
        <taxon>Paratrimastix</taxon>
    </lineage>
</organism>
<protein>
    <submittedName>
        <fullName evidence="3">Membrane-associated apoptosis protein</fullName>
    </submittedName>
</protein>
<feature type="region of interest" description="Disordered" evidence="2">
    <location>
        <begin position="880"/>
        <end position="904"/>
    </location>
</feature>
<feature type="region of interest" description="Disordered" evidence="2">
    <location>
        <begin position="1645"/>
        <end position="1672"/>
    </location>
</feature>
<evidence type="ECO:0000313" key="3">
    <source>
        <dbReference type="EMBL" id="KAJ4461387.1"/>
    </source>
</evidence>
<reference evidence="3" key="1">
    <citation type="journal article" date="2022" name="bioRxiv">
        <title>Genomics of Preaxostyla Flagellates Illuminates Evolutionary Transitions and the Path Towards Mitochondrial Loss.</title>
        <authorList>
            <person name="Novak L.V.F."/>
            <person name="Treitli S.C."/>
            <person name="Pyrih J."/>
            <person name="Halakuc P."/>
            <person name="Pipaliya S.V."/>
            <person name="Vacek V."/>
            <person name="Brzon O."/>
            <person name="Soukal P."/>
            <person name="Eme L."/>
            <person name="Dacks J.B."/>
            <person name="Karnkowska A."/>
            <person name="Elias M."/>
            <person name="Hampl V."/>
        </authorList>
    </citation>
    <scope>NUCLEOTIDE SEQUENCE</scope>
    <source>
        <strain evidence="3">RCP-MX</strain>
    </source>
</reference>
<dbReference type="InterPro" id="IPR019137">
    <property type="entry name" value="Nck-associated_protein-1"/>
</dbReference>
<feature type="region of interest" description="Disordered" evidence="2">
    <location>
        <begin position="1497"/>
        <end position="1519"/>
    </location>
</feature>
<comment type="similarity">
    <text evidence="1">Belongs to the HEM-1/HEM-2 family.</text>
</comment>
<evidence type="ECO:0000256" key="2">
    <source>
        <dbReference type="SAM" id="MobiDB-lite"/>
    </source>
</evidence>
<feature type="region of interest" description="Disordered" evidence="2">
    <location>
        <begin position="926"/>
        <end position="950"/>
    </location>
</feature>
<feature type="compositionally biased region" description="Low complexity" evidence="2">
    <location>
        <begin position="880"/>
        <end position="903"/>
    </location>
</feature>
<dbReference type="PANTHER" id="PTHR12093:SF10">
    <property type="entry name" value="MEMBRANE-ASSOCIATED PROTEIN HEM"/>
    <property type="match status" value="1"/>
</dbReference>
<gene>
    <name evidence="3" type="ORF">PAPYR_1946</name>
</gene>
<evidence type="ECO:0000313" key="4">
    <source>
        <dbReference type="Proteomes" id="UP001141327"/>
    </source>
</evidence>
<accession>A0ABQ8UUG7</accession>
<keyword evidence="4" id="KW-1185">Reference proteome</keyword>
<name>A0ABQ8UUG7_9EUKA</name>
<feature type="compositionally biased region" description="Pro residues" evidence="2">
    <location>
        <begin position="1403"/>
        <end position="1415"/>
    </location>
</feature>
<feature type="compositionally biased region" description="Low complexity" evidence="2">
    <location>
        <begin position="1192"/>
        <end position="1205"/>
    </location>
</feature>
<feature type="compositionally biased region" description="Low complexity" evidence="2">
    <location>
        <begin position="1648"/>
        <end position="1659"/>
    </location>
</feature>
<dbReference type="Pfam" id="PF09735">
    <property type="entry name" value="Nckap1"/>
    <property type="match status" value="2"/>
</dbReference>